<feature type="chain" id="PRO_5040310788" description="Extracellular membrane protein CFEM domain-containing protein" evidence="1">
    <location>
        <begin position="22"/>
        <end position="153"/>
    </location>
</feature>
<dbReference type="Proteomes" id="UP000736672">
    <property type="component" value="Unassembled WGS sequence"/>
</dbReference>
<comment type="caution">
    <text evidence="2">The sequence shown here is derived from an EMBL/GenBank/DDBJ whole genome shotgun (WGS) entry which is preliminary data.</text>
</comment>
<keyword evidence="3" id="KW-1185">Reference proteome</keyword>
<keyword evidence="1" id="KW-0732">Signal</keyword>
<reference evidence="2" key="1">
    <citation type="journal article" date="2021" name="Nat. Commun.">
        <title>Genetic determinants of endophytism in the Arabidopsis root mycobiome.</title>
        <authorList>
            <person name="Mesny F."/>
            <person name="Miyauchi S."/>
            <person name="Thiergart T."/>
            <person name="Pickel B."/>
            <person name="Atanasova L."/>
            <person name="Karlsson M."/>
            <person name="Huettel B."/>
            <person name="Barry K.W."/>
            <person name="Haridas S."/>
            <person name="Chen C."/>
            <person name="Bauer D."/>
            <person name="Andreopoulos W."/>
            <person name="Pangilinan J."/>
            <person name="LaButti K."/>
            <person name="Riley R."/>
            <person name="Lipzen A."/>
            <person name="Clum A."/>
            <person name="Drula E."/>
            <person name="Henrissat B."/>
            <person name="Kohler A."/>
            <person name="Grigoriev I.V."/>
            <person name="Martin F.M."/>
            <person name="Hacquard S."/>
        </authorList>
    </citation>
    <scope>NUCLEOTIDE SEQUENCE</scope>
    <source>
        <strain evidence="2">FSSC 5 MPI-SDFR-AT-0091</strain>
    </source>
</reference>
<dbReference type="AlphaFoldDB" id="A0A9P9R7L7"/>
<gene>
    <name evidence="2" type="ORF">B0J15DRAFT_462619</name>
</gene>
<organism evidence="2 3">
    <name type="scientific">Fusarium solani</name>
    <name type="common">Filamentous fungus</name>
    <dbReference type="NCBI Taxonomy" id="169388"/>
    <lineage>
        <taxon>Eukaryota</taxon>
        <taxon>Fungi</taxon>
        <taxon>Dikarya</taxon>
        <taxon>Ascomycota</taxon>
        <taxon>Pezizomycotina</taxon>
        <taxon>Sordariomycetes</taxon>
        <taxon>Hypocreomycetidae</taxon>
        <taxon>Hypocreales</taxon>
        <taxon>Nectriaceae</taxon>
        <taxon>Fusarium</taxon>
        <taxon>Fusarium solani species complex</taxon>
    </lineage>
</organism>
<feature type="signal peptide" evidence="1">
    <location>
        <begin position="1"/>
        <end position="21"/>
    </location>
</feature>
<dbReference type="EMBL" id="JAGTJS010000005">
    <property type="protein sequence ID" value="KAH7268614.1"/>
    <property type="molecule type" value="Genomic_DNA"/>
</dbReference>
<sequence>MLFQTLLSAMLALASATMTLASPCHKKGRQDKLEPFSLPGDCGEDAWWDSEKLECHCKGKGAIWNARKKRCDCINPDTEWIKGMSTCKCRSRQKDLNKKGECVCITDPMSLWFQDFGRLNDCPYVLTAEFLLPQLMSFPEPAPWAKKQEEGKD</sequence>
<evidence type="ECO:0000313" key="2">
    <source>
        <dbReference type="EMBL" id="KAH7268614.1"/>
    </source>
</evidence>
<evidence type="ECO:0000256" key="1">
    <source>
        <dbReference type="SAM" id="SignalP"/>
    </source>
</evidence>
<evidence type="ECO:0000313" key="3">
    <source>
        <dbReference type="Proteomes" id="UP000736672"/>
    </source>
</evidence>
<evidence type="ECO:0008006" key="4">
    <source>
        <dbReference type="Google" id="ProtNLM"/>
    </source>
</evidence>
<protein>
    <recommendedName>
        <fullName evidence="4">Extracellular membrane protein CFEM domain-containing protein</fullName>
    </recommendedName>
</protein>
<proteinExistence type="predicted"/>
<name>A0A9P9R7L7_FUSSL</name>
<accession>A0A9P9R7L7</accession>
<dbReference type="OrthoDB" id="5098568at2759"/>